<proteinExistence type="predicted"/>
<dbReference type="PANTHER" id="PTHR30292">
    <property type="entry name" value="UNCHARACTERIZED PROTEIN YBGL-RELATED"/>
    <property type="match status" value="1"/>
</dbReference>
<dbReference type="NCBIfam" id="NF003814">
    <property type="entry name" value="PRK05406.1-3"/>
    <property type="match status" value="1"/>
</dbReference>
<dbReference type="EMBL" id="CP034562">
    <property type="protein sequence ID" value="AZQ63542.1"/>
    <property type="molecule type" value="Genomic_DNA"/>
</dbReference>
<dbReference type="Proteomes" id="UP000267268">
    <property type="component" value="Chromosome 1"/>
</dbReference>
<protein>
    <submittedName>
        <fullName evidence="1">5-oxoprolinase subunit PxpA</fullName>
        <ecNumber evidence="1">3.5.2.9</ecNumber>
    </submittedName>
</protein>
<dbReference type="PANTHER" id="PTHR30292:SF0">
    <property type="entry name" value="5-OXOPROLINASE SUBUNIT A"/>
    <property type="match status" value="1"/>
</dbReference>
<gene>
    <name evidence="1" type="primary">pxpA</name>
    <name evidence="1" type="ORF">EI427_15325</name>
</gene>
<dbReference type="InterPro" id="IPR005501">
    <property type="entry name" value="LamB/YcsF/PxpA-like"/>
</dbReference>
<evidence type="ECO:0000313" key="2">
    <source>
        <dbReference type="Proteomes" id="UP000267268"/>
    </source>
</evidence>
<organism evidence="1 2">
    <name type="scientific">Flammeovirga pectinis</name>
    <dbReference type="NCBI Taxonomy" id="2494373"/>
    <lineage>
        <taxon>Bacteria</taxon>
        <taxon>Pseudomonadati</taxon>
        <taxon>Bacteroidota</taxon>
        <taxon>Cytophagia</taxon>
        <taxon>Cytophagales</taxon>
        <taxon>Flammeovirgaceae</taxon>
        <taxon>Flammeovirga</taxon>
    </lineage>
</organism>
<keyword evidence="2" id="KW-1185">Reference proteome</keyword>
<sequence length="249" mass="27828">MILKFIDLNADLGEGFSFDESLLKIISSCNIACGGHAGDENSMATTILLAKKYNVTIGAHPSYPDKKNFGRTMMKISSTQLIDSLLDQINQLLTIGETNNATIRYIKPHGALYNRAMNDKETAASIITSVKEINIDLAVMGIPNSELEKLCSKENIQFIKEGFADRRYNSDGSLVNRTHKKAVIHQKGKVWMQIKDLIEKQKILSIDNELVPLSINSICFHGDTPKTLELLEFVTHQLKEIDISIKSYI</sequence>
<name>A0A3S9P649_9BACT</name>
<accession>A0A3S9P649</accession>
<keyword evidence="1" id="KW-0378">Hydrolase</keyword>
<dbReference type="NCBIfam" id="NF003816">
    <property type="entry name" value="PRK05406.1-5"/>
    <property type="match status" value="1"/>
</dbReference>
<dbReference type="Gene3D" id="3.20.20.370">
    <property type="entry name" value="Glycoside hydrolase/deacetylase"/>
    <property type="match status" value="1"/>
</dbReference>
<dbReference type="KEGG" id="fll:EI427_15325"/>
<evidence type="ECO:0000313" key="1">
    <source>
        <dbReference type="EMBL" id="AZQ63542.1"/>
    </source>
</evidence>
<dbReference type="InterPro" id="IPR011330">
    <property type="entry name" value="Glyco_hydro/deAcase_b/a-brl"/>
</dbReference>
<dbReference type="OrthoDB" id="9773478at2"/>
<dbReference type="EC" id="3.5.2.9" evidence="1"/>
<dbReference type="AlphaFoldDB" id="A0A3S9P649"/>
<dbReference type="CDD" id="cd10801">
    <property type="entry name" value="LamB_YcsF_like_1"/>
    <property type="match status" value="1"/>
</dbReference>
<dbReference type="GO" id="GO:0005975">
    <property type="term" value="P:carbohydrate metabolic process"/>
    <property type="evidence" value="ECO:0007669"/>
    <property type="project" value="InterPro"/>
</dbReference>
<reference evidence="1 2" key="1">
    <citation type="submission" date="2018-12" db="EMBL/GenBank/DDBJ databases">
        <title>Flammeovirga pectinis sp. nov., isolated from the gut of the Korean scallop, Patinopecten yessoensis.</title>
        <authorList>
            <person name="Bae J.-W."/>
            <person name="Jeong Y.-S."/>
            <person name="Kang W."/>
        </authorList>
    </citation>
    <scope>NUCLEOTIDE SEQUENCE [LARGE SCALE GENOMIC DNA]</scope>
    <source>
        <strain evidence="1 2">L12M1</strain>
    </source>
</reference>
<dbReference type="Pfam" id="PF03746">
    <property type="entry name" value="LamB_YcsF"/>
    <property type="match status" value="1"/>
</dbReference>
<dbReference type="GO" id="GO:0017168">
    <property type="term" value="F:5-oxoprolinase (ATP-hydrolyzing) activity"/>
    <property type="evidence" value="ECO:0007669"/>
    <property type="project" value="UniProtKB-EC"/>
</dbReference>
<dbReference type="SUPFAM" id="SSF88713">
    <property type="entry name" value="Glycoside hydrolase/deacetylase"/>
    <property type="match status" value="1"/>
</dbReference>